<dbReference type="PANTHER" id="PTHR34069:SF2">
    <property type="entry name" value="BETA-KETOACYL-[ACYL-CARRIER-PROTEIN] SYNTHASE III"/>
    <property type="match status" value="1"/>
</dbReference>
<evidence type="ECO:0000259" key="3">
    <source>
        <dbReference type="Pfam" id="PF08541"/>
    </source>
</evidence>
<keyword evidence="2" id="KW-0012">Acyltransferase</keyword>
<evidence type="ECO:0000313" key="5">
    <source>
        <dbReference type="Proteomes" id="UP000830115"/>
    </source>
</evidence>
<dbReference type="SUPFAM" id="SSF53901">
    <property type="entry name" value="Thiolase-like"/>
    <property type="match status" value="1"/>
</dbReference>
<sequence length="319" mass="34835">MLDATTLERIESFLPERSVKIDELAGSLGLRRAEVGVFRKIYGLDRLRFDPDTGLFDLVLPAARQALKALPEGHRISYVIYAHTMQTLTPPHIDAAQVIRDDLGLHDAEAFALTQQACVSSLGAIDLAGELLRAEAPEGAHALMVTGERAYSPKVQLIPNSAIMADAAAACLVTVGGRGDVVRSHVTRTLGEYAAGLEMTKEETQGFGRAYGTVLGEVILQAVREAGLAFGDIDLIIPHNVNMVSWRQAIKELGADPDRFFLENIARYSHCYASDVFVNYTTLRDSDRLVDGRNYVLVSVGLGATFGAMVITHRKRWAR</sequence>
<dbReference type="Gene3D" id="3.40.47.10">
    <property type="match status" value="2"/>
</dbReference>
<protein>
    <submittedName>
        <fullName evidence="4">3-oxoacyl-ACP synthase</fullName>
    </submittedName>
</protein>
<keyword evidence="5" id="KW-1185">Reference proteome</keyword>
<dbReference type="InterPro" id="IPR013747">
    <property type="entry name" value="ACP_syn_III_C"/>
</dbReference>
<proteinExistence type="predicted"/>
<reference evidence="4" key="1">
    <citation type="submission" date="2021-10" db="EMBL/GenBank/DDBJ databases">
        <title>Streptomyces nigrumlapis sp.nov.,an antimicrobial producing actinobacterium isolated from Black Gobi rocks.</title>
        <authorList>
            <person name="Wen Y."/>
            <person name="Zhang W."/>
            <person name="Liu X.G."/>
        </authorList>
    </citation>
    <scope>NUCLEOTIDE SEQUENCE</scope>
    <source>
        <strain evidence="4">ST13-2-2</strain>
    </source>
</reference>
<dbReference type="RefSeq" id="WP_248865007.1">
    <property type="nucleotide sequence ID" value="NZ_CP086322.1"/>
</dbReference>
<accession>A0ABY4M9V9</accession>
<evidence type="ECO:0000256" key="1">
    <source>
        <dbReference type="ARBA" id="ARBA00022679"/>
    </source>
</evidence>
<dbReference type="InterPro" id="IPR016039">
    <property type="entry name" value="Thiolase-like"/>
</dbReference>
<feature type="domain" description="Beta-ketoacyl-[acyl-carrier-protein] synthase III C-terminal" evidence="3">
    <location>
        <begin position="224"/>
        <end position="312"/>
    </location>
</feature>
<dbReference type="Proteomes" id="UP000830115">
    <property type="component" value="Chromosome"/>
</dbReference>
<keyword evidence="1" id="KW-0808">Transferase</keyword>
<gene>
    <name evidence="4" type="ORF">K9S39_21620</name>
</gene>
<name>A0ABY4M9V9_9ACTN</name>
<dbReference type="EMBL" id="CP086322">
    <property type="protein sequence ID" value="UQA94127.1"/>
    <property type="molecule type" value="Genomic_DNA"/>
</dbReference>
<organism evidence="4 5">
    <name type="scientific">Streptomyces halobius</name>
    <dbReference type="NCBI Taxonomy" id="2879846"/>
    <lineage>
        <taxon>Bacteria</taxon>
        <taxon>Bacillati</taxon>
        <taxon>Actinomycetota</taxon>
        <taxon>Actinomycetes</taxon>
        <taxon>Kitasatosporales</taxon>
        <taxon>Streptomycetaceae</taxon>
        <taxon>Streptomyces</taxon>
    </lineage>
</organism>
<evidence type="ECO:0000313" key="4">
    <source>
        <dbReference type="EMBL" id="UQA94127.1"/>
    </source>
</evidence>
<evidence type="ECO:0000256" key="2">
    <source>
        <dbReference type="ARBA" id="ARBA00023315"/>
    </source>
</evidence>
<dbReference type="Pfam" id="PF08541">
    <property type="entry name" value="ACP_syn_III_C"/>
    <property type="match status" value="1"/>
</dbReference>
<dbReference type="PANTHER" id="PTHR34069">
    <property type="entry name" value="3-OXOACYL-[ACYL-CARRIER-PROTEIN] SYNTHASE 3"/>
    <property type="match status" value="1"/>
</dbReference>